<dbReference type="Pfam" id="PF00005">
    <property type="entry name" value="ABC_tran"/>
    <property type="match status" value="2"/>
</dbReference>
<dbReference type="PROSITE" id="PS00211">
    <property type="entry name" value="ABC_TRANSPORTER_1"/>
    <property type="match status" value="2"/>
</dbReference>
<dbReference type="GO" id="GO:0005743">
    <property type="term" value="C:mitochondrial inner membrane"/>
    <property type="evidence" value="ECO:0007669"/>
    <property type="project" value="TreeGrafter"/>
</dbReference>
<keyword evidence="14" id="KW-1185">Reference proteome</keyword>
<dbReference type="FunFam" id="1.20.1560.10:FF:000556">
    <property type="entry name" value="p-GlycoProtein related"/>
    <property type="match status" value="1"/>
</dbReference>
<dbReference type="InParanoid" id="G0N0Q1"/>
<dbReference type="CDD" id="cd18578">
    <property type="entry name" value="ABC_6TM_Pgp_ABCB1_D2_like"/>
    <property type="match status" value="1"/>
</dbReference>
<feature type="transmembrane region" description="Helical" evidence="10">
    <location>
        <begin position="702"/>
        <end position="726"/>
    </location>
</feature>
<dbReference type="InterPro" id="IPR036640">
    <property type="entry name" value="ABC1_TM_sf"/>
</dbReference>
<dbReference type="STRING" id="135651.G0N0Q1"/>
<evidence type="ECO:0000256" key="6">
    <source>
        <dbReference type="ARBA" id="ARBA00022840"/>
    </source>
</evidence>
<reference evidence="14" key="1">
    <citation type="submission" date="2011-07" db="EMBL/GenBank/DDBJ databases">
        <authorList>
            <consortium name="Caenorhabditis brenneri Sequencing and Analysis Consortium"/>
            <person name="Wilson R.K."/>
        </authorList>
    </citation>
    <scope>NUCLEOTIDE SEQUENCE [LARGE SCALE GENOMIC DNA]</scope>
    <source>
        <strain evidence="14">PB2801</strain>
    </source>
</reference>
<evidence type="ECO:0000256" key="7">
    <source>
        <dbReference type="ARBA" id="ARBA00022989"/>
    </source>
</evidence>
<dbReference type="FunFam" id="1.20.1560.10:FF:000009">
    <property type="entry name" value="ABC transporter B family member 1"/>
    <property type="match status" value="1"/>
</dbReference>
<dbReference type="Proteomes" id="UP000008068">
    <property type="component" value="Unassembled WGS sequence"/>
</dbReference>
<evidence type="ECO:0000256" key="10">
    <source>
        <dbReference type="SAM" id="Phobius"/>
    </source>
</evidence>
<feature type="transmembrane region" description="Helical" evidence="10">
    <location>
        <begin position="205"/>
        <end position="226"/>
    </location>
</feature>
<feature type="transmembrane region" description="Helical" evidence="10">
    <location>
        <begin position="937"/>
        <end position="958"/>
    </location>
</feature>
<dbReference type="GO" id="GO:0015421">
    <property type="term" value="F:ABC-type oligopeptide transporter activity"/>
    <property type="evidence" value="ECO:0007669"/>
    <property type="project" value="TreeGrafter"/>
</dbReference>
<dbReference type="SUPFAM" id="SSF52540">
    <property type="entry name" value="P-loop containing nucleoside triphosphate hydrolases"/>
    <property type="match status" value="2"/>
</dbReference>
<dbReference type="EMBL" id="GL379825">
    <property type="protein sequence ID" value="EGT49138.1"/>
    <property type="molecule type" value="Genomic_DNA"/>
</dbReference>
<evidence type="ECO:0000256" key="1">
    <source>
        <dbReference type="ARBA" id="ARBA00004141"/>
    </source>
</evidence>
<dbReference type="HOGENOM" id="CLU_000604_17_2_1"/>
<dbReference type="InterPro" id="IPR027417">
    <property type="entry name" value="P-loop_NTPase"/>
</dbReference>
<dbReference type="Pfam" id="PF00664">
    <property type="entry name" value="ABC_membrane"/>
    <property type="match status" value="2"/>
</dbReference>
<evidence type="ECO:0000313" key="14">
    <source>
        <dbReference type="Proteomes" id="UP000008068"/>
    </source>
</evidence>
<keyword evidence="4 10" id="KW-0812">Transmembrane</keyword>
<feature type="region of interest" description="Disordered" evidence="9">
    <location>
        <begin position="1271"/>
        <end position="1293"/>
    </location>
</feature>
<evidence type="ECO:0000256" key="5">
    <source>
        <dbReference type="ARBA" id="ARBA00022741"/>
    </source>
</evidence>
<dbReference type="FunCoup" id="G0N0Q1">
    <property type="interactions" value="309"/>
</dbReference>
<dbReference type="OrthoDB" id="6500128at2759"/>
<comment type="similarity">
    <text evidence="2">Belongs to the ABC transporter superfamily. ABCB family. Multidrug resistance exporter (TC 3.A.1.201) subfamily.</text>
</comment>
<dbReference type="eggNOG" id="KOG0055">
    <property type="taxonomic scope" value="Eukaryota"/>
</dbReference>
<feature type="domain" description="ABC transporter" evidence="11">
    <location>
        <begin position="1029"/>
        <end position="1267"/>
    </location>
</feature>
<dbReference type="SMART" id="SM00382">
    <property type="entry name" value="AAA"/>
    <property type="match status" value="2"/>
</dbReference>
<feature type="domain" description="ABC transmembrane type-1" evidence="12">
    <location>
        <begin position="46"/>
        <end position="346"/>
    </location>
</feature>
<dbReference type="InterPro" id="IPR011527">
    <property type="entry name" value="ABC1_TM_dom"/>
</dbReference>
<dbReference type="PANTHER" id="PTHR43394">
    <property type="entry name" value="ATP-DEPENDENT PERMEASE MDL1, MITOCHONDRIAL"/>
    <property type="match status" value="1"/>
</dbReference>
<dbReference type="CDD" id="cd18577">
    <property type="entry name" value="ABC_6TM_Pgp_ABCB1_D1_like"/>
    <property type="match status" value="1"/>
</dbReference>
<feature type="compositionally biased region" description="Basic and acidic residues" evidence="9">
    <location>
        <begin position="7"/>
        <end position="22"/>
    </location>
</feature>
<dbReference type="Gene3D" id="3.40.50.300">
    <property type="entry name" value="P-loop containing nucleotide triphosphate hydrolases"/>
    <property type="match status" value="2"/>
</dbReference>
<evidence type="ECO:0000256" key="9">
    <source>
        <dbReference type="SAM" id="MobiDB-lite"/>
    </source>
</evidence>
<keyword evidence="6" id="KW-0067">ATP-binding</keyword>
<protein>
    <submittedName>
        <fullName evidence="13">CBN-PGP-9 protein</fullName>
    </submittedName>
</protein>
<dbReference type="InterPro" id="IPR003439">
    <property type="entry name" value="ABC_transporter-like_ATP-bd"/>
</dbReference>
<feature type="compositionally biased region" description="Acidic residues" evidence="9">
    <location>
        <begin position="1283"/>
        <end position="1293"/>
    </location>
</feature>
<evidence type="ECO:0000256" key="4">
    <source>
        <dbReference type="ARBA" id="ARBA00022692"/>
    </source>
</evidence>
<gene>
    <name evidence="13" type="primary">Cbn-pgp-9</name>
    <name evidence="13" type="ORF">CAEBREN_23865</name>
</gene>
<feature type="compositionally biased region" description="Basic and acidic residues" evidence="9">
    <location>
        <begin position="633"/>
        <end position="646"/>
    </location>
</feature>
<dbReference type="PANTHER" id="PTHR43394:SF27">
    <property type="entry name" value="ATP-DEPENDENT TRANSLOCASE ABCB1-LIKE"/>
    <property type="match status" value="1"/>
</dbReference>
<comment type="subcellular location">
    <subcellularLocation>
        <location evidence="1">Membrane</location>
        <topology evidence="1">Multi-pass membrane protein</topology>
    </subcellularLocation>
</comment>
<dbReference type="InterPro" id="IPR039421">
    <property type="entry name" value="Type_1_exporter"/>
</dbReference>
<dbReference type="PROSITE" id="PS50929">
    <property type="entry name" value="ABC_TM1F"/>
    <property type="match status" value="2"/>
</dbReference>
<dbReference type="SUPFAM" id="SSF90123">
    <property type="entry name" value="ABC transporter transmembrane region"/>
    <property type="match status" value="2"/>
</dbReference>
<dbReference type="InterPro" id="IPR003593">
    <property type="entry name" value="AAA+_ATPase"/>
</dbReference>
<feature type="region of interest" description="Disordered" evidence="9">
    <location>
        <begin position="633"/>
        <end position="669"/>
    </location>
</feature>
<feature type="domain" description="ABC transporter" evidence="11">
    <location>
        <begin position="381"/>
        <end position="617"/>
    </location>
</feature>
<name>G0N0Q1_CAEBE</name>
<keyword evidence="5" id="KW-0547">Nucleotide-binding</keyword>
<dbReference type="GO" id="GO:0005524">
    <property type="term" value="F:ATP binding"/>
    <property type="evidence" value="ECO:0007669"/>
    <property type="project" value="UniProtKB-KW"/>
</dbReference>
<dbReference type="Gene3D" id="1.20.1560.10">
    <property type="entry name" value="ABC transporter type 1, transmembrane domain"/>
    <property type="match status" value="1"/>
</dbReference>
<dbReference type="CDD" id="cd03249">
    <property type="entry name" value="ABC_MTABC3_MDL1_MDL2"/>
    <property type="match status" value="2"/>
</dbReference>
<feature type="transmembrane region" description="Helical" evidence="10">
    <location>
        <begin position="970"/>
        <end position="990"/>
    </location>
</feature>
<evidence type="ECO:0000259" key="11">
    <source>
        <dbReference type="PROSITE" id="PS50893"/>
    </source>
</evidence>
<keyword evidence="8 10" id="KW-0472">Membrane</keyword>
<evidence type="ECO:0000313" key="13">
    <source>
        <dbReference type="EMBL" id="EGT49138.1"/>
    </source>
</evidence>
<dbReference type="InterPro" id="IPR017871">
    <property type="entry name" value="ABC_transporter-like_CS"/>
</dbReference>
<feature type="transmembrane region" description="Helical" evidence="10">
    <location>
        <begin position="852"/>
        <end position="871"/>
    </location>
</feature>
<proteinExistence type="inferred from homology"/>
<feature type="transmembrane region" description="Helical" evidence="10">
    <location>
        <begin position="282"/>
        <end position="305"/>
    </location>
</feature>
<feature type="region of interest" description="Disordered" evidence="9">
    <location>
        <begin position="1"/>
        <end position="26"/>
    </location>
</feature>
<evidence type="ECO:0000256" key="3">
    <source>
        <dbReference type="ARBA" id="ARBA00022448"/>
    </source>
</evidence>
<sequence>MGLFKKKKDDSSSEGSQKKDETPPPPKISIFQLFRYTSTVDRIMLIVGIIVSCATGLGLPLMSIIMGNVSQNFVTIGTILMNSTDPVVLKKAKDDFSHDVIQNCLQYVYLGAGIFAAGFIQASCFLVICENLSNRFRREFFYSVMRHEIAWYDKNTSGTLSNKLFDNLERVREGTGDKVGLAFQMMAQFIGGFAVAFTYDWLLTLIMMSLSPFMMICGLFLAKLLATAATKEAKQYAVAGGIAEEVLTSIRTVIAFNGQEYECKRYEEALAHGKKTGIKKSFLIGAGLASFFVIIYASYCLAFWVGTNFVYSERLKSGTVLTVFFSVMMGSMALGQAGQQFATIGTALGAAASLYEVIDRTPEIDAYSTEGVTPEKISGRIKIQNVEFTYPTRPDVPILKDVSLEAQPGQTVALVGSSGCGKSTIIQLLQRFYNPDAGKIMIDDIPIQDFNIKYLRQLVGVVSQEPNLFNTSIEQNIRYGRADVDSDAINRALKEANALDFIKSFPEGLNTLVGDRGVQMSGGQKQRIAIARALVRNPKILLLDEATSALDAESESVVQAALENASRGRTTIVIAHRLSTVRNADKIIVMKAGKVMEVGTHDTLIEQKGLYHELVHAQVFADVDDKPRVKKEAARRMSRQTSERKGSVNFKTQESKAEEPSGAPPAPEAAEKEIKRLKKELEEEGAVKANLFKILKYARPEWMYIFFAIIAALIQGAVMPAFSLFFSQIINVFSNPDREQMKKDGHFWALMFLVLAAIQGTSMLFQCALFGVAAEGLTMRVRSKVYRNVLRQDATYFDMPKHSPGRITTRLATDAPNIKSAIDYRLGSIFNAIASICGGLGIAFYYGWQMAFLVMAIFPFMAVGQALVIKYHGGTATSDAKEMENSGKTAMEAIENIRTVQALTLQTKLYNIFCSHLDAPHSSHVSKAIIRGLTYGFANSIQFFTYAAAFRFGLFLIFDPNVHMDPQNVLRVLFAISFSFGTIGFAASYFPEYIKATFAAGLIFNMLEEEPRIDGMTNAGTHPKLSGEVKLNKVFFRYPERPAVPILQGLNVHVKPGQTLALVGPSGCGKSTVISLLERLYDPLDGAVTVDNNDLRQMNPKHLRKHIALVSQEPILFDTSIRENIVYGLQPGEYTEDEITIACEKANIHKFISELPDGYNTRVGEKGAQLSGGQKQRIAIARALIRNPKILLLDEATSALDTESEKQVQIALDAAAKDRTCIVVAHRLSTIVNAGCIMVVKNGQVVEQGTHTELMAKRGAYFALTQKQSSNQAGGEFDTGMAVEDDDDENVKF</sequence>
<dbReference type="GO" id="GO:0016887">
    <property type="term" value="F:ATP hydrolysis activity"/>
    <property type="evidence" value="ECO:0007669"/>
    <property type="project" value="InterPro"/>
</dbReference>
<feature type="transmembrane region" description="Helical" evidence="10">
    <location>
        <begin position="746"/>
        <end position="774"/>
    </location>
</feature>
<feature type="transmembrane region" description="Helical" evidence="10">
    <location>
        <begin position="826"/>
        <end position="846"/>
    </location>
</feature>
<keyword evidence="7 10" id="KW-1133">Transmembrane helix</keyword>
<accession>G0N0Q1</accession>
<dbReference type="PROSITE" id="PS50893">
    <property type="entry name" value="ABC_TRANSPORTER_2"/>
    <property type="match status" value="2"/>
</dbReference>
<feature type="domain" description="ABC transmembrane type-1" evidence="12">
    <location>
        <begin position="706"/>
        <end position="995"/>
    </location>
</feature>
<evidence type="ECO:0000256" key="2">
    <source>
        <dbReference type="ARBA" id="ARBA00007577"/>
    </source>
</evidence>
<keyword evidence="3" id="KW-0813">Transport</keyword>
<dbReference type="FunFam" id="3.40.50.300:FF:000916">
    <property type="entry name" value="ABC transporter B family member 9"/>
    <property type="match status" value="1"/>
</dbReference>
<evidence type="ECO:0000259" key="12">
    <source>
        <dbReference type="PROSITE" id="PS50929"/>
    </source>
</evidence>
<dbReference type="FunFam" id="3.40.50.300:FF:002283">
    <property type="entry name" value="p-GlycoProtein related"/>
    <property type="match status" value="1"/>
</dbReference>
<dbReference type="GO" id="GO:0090374">
    <property type="term" value="P:oligopeptide export from mitochondrion"/>
    <property type="evidence" value="ECO:0007669"/>
    <property type="project" value="TreeGrafter"/>
</dbReference>
<dbReference type="OMA" id="KFNRNEW"/>
<feature type="transmembrane region" description="Helical" evidence="10">
    <location>
        <begin position="107"/>
        <end position="128"/>
    </location>
</feature>
<evidence type="ECO:0000256" key="8">
    <source>
        <dbReference type="ARBA" id="ARBA00023136"/>
    </source>
</evidence>
<feature type="transmembrane region" description="Helical" evidence="10">
    <location>
        <begin position="179"/>
        <end position="199"/>
    </location>
</feature>
<organism evidence="14">
    <name type="scientific">Caenorhabditis brenneri</name>
    <name type="common">Nematode worm</name>
    <dbReference type="NCBI Taxonomy" id="135651"/>
    <lineage>
        <taxon>Eukaryota</taxon>
        <taxon>Metazoa</taxon>
        <taxon>Ecdysozoa</taxon>
        <taxon>Nematoda</taxon>
        <taxon>Chromadorea</taxon>
        <taxon>Rhabditida</taxon>
        <taxon>Rhabditina</taxon>
        <taxon>Rhabditomorpha</taxon>
        <taxon>Rhabditoidea</taxon>
        <taxon>Rhabditidae</taxon>
        <taxon>Peloderinae</taxon>
        <taxon>Caenorhabditis</taxon>
    </lineage>
</organism>
<feature type="transmembrane region" description="Helical" evidence="10">
    <location>
        <begin position="43"/>
        <end position="65"/>
    </location>
</feature>